<dbReference type="GO" id="GO:0031965">
    <property type="term" value="C:nuclear membrane"/>
    <property type="evidence" value="ECO:0007669"/>
    <property type="project" value="UniProtKB-SubCell"/>
</dbReference>
<dbReference type="GO" id="GO:0017056">
    <property type="term" value="F:structural constituent of nuclear pore"/>
    <property type="evidence" value="ECO:0007669"/>
    <property type="project" value="UniProtKB-UniRule"/>
</dbReference>
<keyword evidence="2 8" id="KW-0813">Transport</keyword>
<evidence type="ECO:0000256" key="5">
    <source>
        <dbReference type="ARBA" id="ARBA00023010"/>
    </source>
</evidence>
<keyword evidence="7 8" id="KW-0539">Nucleus</keyword>
<gene>
    <name evidence="10" type="primary">EOG090X01MR</name>
</gene>
<comment type="function">
    <text evidence="8">Functions as a component of the nuclear pore complex (NPC).</text>
</comment>
<evidence type="ECO:0000313" key="10">
    <source>
        <dbReference type="EMBL" id="SVE69647.1"/>
    </source>
</evidence>
<dbReference type="AlphaFoldDB" id="A0A4Y7LKU8"/>
<evidence type="ECO:0000256" key="3">
    <source>
        <dbReference type="ARBA" id="ARBA00022816"/>
    </source>
</evidence>
<evidence type="ECO:0000256" key="1">
    <source>
        <dbReference type="ARBA" id="ARBA00009510"/>
    </source>
</evidence>
<dbReference type="GO" id="GO:0006406">
    <property type="term" value="P:mRNA export from nucleus"/>
    <property type="evidence" value="ECO:0007669"/>
    <property type="project" value="TreeGrafter"/>
</dbReference>
<proteinExistence type="evidence at transcript level"/>
<reference evidence="10" key="1">
    <citation type="submission" date="2018-08" db="EMBL/GenBank/DDBJ databases">
        <authorList>
            <person name="Cornetti L."/>
        </authorList>
    </citation>
    <scope>NUCLEOTIDE SEQUENCE</scope>
    <source>
        <strain evidence="10">FI-BAL1-1</strain>
    </source>
</reference>
<dbReference type="GO" id="GO:0031080">
    <property type="term" value="C:nuclear pore outer ring"/>
    <property type="evidence" value="ECO:0007669"/>
    <property type="project" value="TreeGrafter"/>
</dbReference>
<keyword evidence="5 8" id="KW-0811">Translocation</keyword>
<protein>
    <recommendedName>
        <fullName evidence="8">Nuclear pore complex protein</fullName>
    </recommendedName>
</protein>
<keyword evidence="8" id="KW-0472">Membrane</keyword>
<evidence type="ECO:0000256" key="6">
    <source>
        <dbReference type="ARBA" id="ARBA00023132"/>
    </source>
</evidence>
<comment type="similarity">
    <text evidence="1 8">Belongs to the nucleoporin Nup84/Nup107 family.</text>
</comment>
<dbReference type="GO" id="GO:0006606">
    <property type="term" value="P:protein import into nucleus"/>
    <property type="evidence" value="ECO:0007669"/>
    <property type="project" value="TreeGrafter"/>
</dbReference>
<evidence type="ECO:0000256" key="7">
    <source>
        <dbReference type="ARBA" id="ARBA00023242"/>
    </source>
</evidence>
<sequence>MEFQSPIIAGSDPTATGRLNRPSRRMKMLERSNIGAGSLASPSRQSMSYMSEDLTNTIFESDPTFTRIGYQSQRKTLDETRADLTIMNNTTTRKKRDEELMSILLEEDVPGVEDVMELFESFLKTFQSYGAEHQVFNQCAEYKTECGERVTALCKLIQMAPQGHGKLNQAQELEQELRLEQDTWALVGSLYQDRLNTDSQDSEMETEEIWSGLEDATSEQELVKQLFEKNVTIRQAQLVVDWLELRAAEVEFYGDNVAGWENTLHALISKQRGMGSENDEQNLVTQMDPDAANREQVFSRLRCGQLDEAQQLCFRAGQPFRAAILEGWKLFHDPNMKSGNDVSNTKESPSGNPYRDIWKTMTWKECDNSQLSPEERAILALLCGHLKALLPACRNWEDHLWAHLRAMIDHSVEKELRRCVNYKRQLQVLPDEYWNQQLTIESIFATLAATRDKNVVAQGRDQYRVIQRYLIIDDVDGLLEEMSSWLSKGDSWSVHLRPHMLRLMAHLALFFRRIGRSSCDDMIGSILEAYVQQLVHLGRTDLAAVYVGQLPLADDQIRLYAQCLVLVEKQQADSCDDAERRRLLLLAHEVGLDVNAIAKQVVITLCHQGDNIQSVGDASLQVAITPEDERRIRSLSWLLMDPSMRSELLIQANNLMRSYLLRHQIDAVKFTFQLVPSDTLSVLSEHWESRTGLTDLPADVEAAIREYLCVKTYIDALDAFQDWFNRFHHSKPKKALLAAQQRVGASTQLNFTENLLKEQQSKQHQIELQRWHAAVESLTQSAIEKLYNVLLFPDGGWMADSVQYQEEDSPRQQQQQLLRQSCIPHAALLLCNVLTSTERYSDCLELANVLAGQQQGLYLVCSAEQLAQLTKHLRQAYVKVLDLSASS</sequence>
<keyword evidence="6 8" id="KW-0906">Nuclear pore complex</keyword>
<dbReference type="EMBL" id="LR000028">
    <property type="protein sequence ID" value="SVE69647.1"/>
    <property type="molecule type" value="mRNA"/>
</dbReference>
<keyword evidence="3" id="KW-0509">mRNA transport</keyword>
<comment type="subunit">
    <text evidence="8">Part of the nuclear pore complex (NPC).</text>
</comment>
<dbReference type="Gene3D" id="1.20.190.50">
    <property type="match status" value="1"/>
</dbReference>
<dbReference type="Pfam" id="PF04121">
    <property type="entry name" value="Nup84_Nup100"/>
    <property type="match status" value="1"/>
</dbReference>
<dbReference type="PANTHER" id="PTHR13003:SF2">
    <property type="entry name" value="NUCLEAR PORE COMPLEX PROTEIN NUP107"/>
    <property type="match status" value="1"/>
</dbReference>
<dbReference type="PANTHER" id="PTHR13003">
    <property type="entry name" value="NUP107-RELATED"/>
    <property type="match status" value="1"/>
</dbReference>
<evidence type="ECO:0000256" key="9">
    <source>
        <dbReference type="SAM" id="MobiDB-lite"/>
    </source>
</evidence>
<accession>A0A4Y7LKU8</accession>
<evidence type="ECO:0000256" key="8">
    <source>
        <dbReference type="RuleBase" id="RU365072"/>
    </source>
</evidence>
<evidence type="ECO:0000256" key="4">
    <source>
        <dbReference type="ARBA" id="ARBA00022927"/>
    </source>
</evidence>
<keyword evidence="4" id="KW-0653">Protein transport</keyword>
<dbReference type="InterPro" id="IPR007252">
    <property type="entry name" value="Nup84/Nup107"/>
</dbReference>
<organism evidence="10">
    <name type="scientific">Eubosmina coregoni</name>
    <dbReference type="NCBI Taxonomy" id="186181"/>
    <lineage>
        <taxon>Eukaryota</taxon>
        <taxon>Metazoa</taxon>
        <taxon>Ecdysozoa</taxon>
        <taxon>Arthropoda</taxon>
        <taxon>Crustacea</taxon>
        <taxon>Branchiopoda</taxon>
        <taxon>Diplostraca</taxon>
        <taxon>Cladocera</taxon>
        <taxon>Anomopoda</taxon>
        <taxon>Bosminidae</taxon>
        <taxon>Eubosmina</taxon>
    </lineage>
</organism>
<dbReference type="FunFam" id="1.20.190.50:FF:000001">
    <property type="entry name" value="Nuclear pore complex protein"/>
    <property type="match status" value="1"/>
</dbReference>
<feature type="region of interest" description="Disordered" evidence="9">
    <location>
        <begin position="1"/>
        <end position="20"/>
    </location>
</feature>
<comment type="subcellular location">
    <subcellularLocation>
        <location evidence="8">Nucleus</location>
        <location evidence="8">Nuclear pore complex</location>
    </subcellularLocation>
    <subcellularLocation>
        <location evidence="8">Nucleus membrane</location>
    </subcellularLocation>
</comment>
<name>A0A4Y7LKU8_9CRUS</name>
<evidence type="ECO:0000256" key="2">
    <source>
        <dbReference type="ARBA" id="ARBA00022448"/>
    </source>
</evidence>
<dbReference type="Gene3D" id="1.10.3450.20">
    <property type="match status" value="1"/>
</dbReference>
<dbReference type="GO" id="GO:0000973">
    <property type="term" value="P:post-transcriptional tethering of RNA polymerase II gene DNA at nuclear periphery"/>
    <property type="evidence" value="ECO:0007669"/>
    <property type="project" value="TreeGrafter"/>
</dbReference>